<dbReference type="AlphaFoldDB" id="A0A382A847"/>
<proteinExistence type="predicted"/>
<name>A0A382A847_9ZZZZ</name>
<sequence length="260" mass="29534">MDRVHFSAIILAITSSFSGTGLAQFGTGMPVNVEPVADGPAPVQNLSGVWTRLRLEGKFRSGSTWTPEPPKLTEWGQERFEMARNSNQGAFSLAETNDPVLTKCYPPGVPRVYFHPYPFEVVYTDKQMIMLYEYDHTIRRIFIDGRPNPEDPVPLWLGNSVGHWTDDTTFVVTTVGIDERTWMDRSGVQHSDQLRVTEVFRRVDLKNLEIDITLEDPIALAEPWVAETLHYRLTPPHWELSEISCSGDYLDFASFEENLG</sequence>
<organism evidence="1">
    <name type="scientific">marine metagenome</name>
    <dbReference type="NCBI Taxonomy" id="408172"/>
    <lineage>
        <taxon>unclassified sequences</taxon>
        <taxon>metagenomes</taxon>
        <taxon>ecological metagenomes</taxon>
    </lineage>
</organism>
<evidence type="ECO:0000313" key="1">
    <source>
        <dbReference type="EMBL" id="SVA97738.1"/>
    </source>
</evidence>
<reference evidence="1" key="1">
    <citation type="submission" date="2018-05" db="EMBL/GenBank/DDBJ databases">
        <authorList>
            <person name="Lanie J.A."/>
            <person name="Ng W.-L."/>
            <person name="Kazmierczak K.M."/>
            <person name="Andrzejewski T.M."/>
            <person name="Davidsen T.M."/>
            <person name="Wayne K.J."/>
            <person name="Tettelin H."/>
            <person name="Glass J.I."/>
            <person name="Rusch D."/>
            <person name="Podicherti R."/>
            <person name="Tsui H.-C.T."/>
            <person name="Winkler M.E."/>
        </authorList>
    </citation>
    <scope>NUCLEOTIDE SEQUENCE</scope>
</reference>
<gene>
    <name evidence="1" type="ORF">METZ01_LOCUS150592</name>
</gene>
<protein>
    <submittedName>
        <fullName evidence="1">Uncharacterized protein</fullName>
    </submittedName>
</protein>
<accession>A0A382A847</accession>
<dbReference type="EMBL" id="UINC01024328">
    <property type="protein sequence ID" value="SVA97738.1"/>
    <property type="molecule type" value="Genomic_DNA"/>
</dbReference>